<dbReference type="Proteomes" id="UP000249873">
    <property type="component" value="Chromosome"/>
</dbReference>
<dbReference type="SMART" id="SM00257">
    <property type="entry name" value="LysM"/>
    <property type="match status" value="3"/>
</dbReference>
<evidence type="ECO:0000256" key="2">
    <source>
        <dbReference type="SAM" id="MobiDB-lite"/>
    </source>
</evidence>
<keyword evidence="6" id="KW-1185">Reference proteome</keyword>
<protein>
    <recommendedName>
        <fullName evidence="4">LysM domain-containing protein</fullName>
    </recommendedName>
</protein>
<dbReference type="RefSeq" id="WP_111374053.1">
    <property type="nucleotide sequence ID" value="NZ_CP029480.1"/>
</dbReference>
<feature type="domain" description="LysM" evidence="4">
    <location>
        <begin position="387"/>
        <end position="430"/>
    </location>
</feature>
<dbReference type="CDD" id="cd00118">
    <property type="entry name" value="LysM"/>
    <property type="match status" value="3"/>
</dbReference>
<comment type="similarity">
    <text evidence="1">Belongs to the transglycosylase Slt family.</text>
</comment>
<organism evidence="5 6">
    <name type="scientific">Arcticibacterium luteifluviistationis</name>
    <dbReference type="NCBI Taxonomy" id="1784714"/>
    <lineage>
        <taxon>Bacteria</taxon>
        <taxon>Pseudomonadati</taxon>
        <taxon>Bacteroidota</taxon>
        <taxon>Cytophagia</taxon>
        <taxon>Cytophagales</taxon>
        <taxon>Leadbetterellaceae</taxon>
        <taxon>Arcticibacterium</taxon>
    </lineage>
</organism>
<dbReference type="GO" id="GO:0016020">
    <property type="term" value="C:membrane"/>
    <property type="evidence" value="ECO:0007669"/>
    <property type="project" value="InterPro"/>
</dbReference>
<dbReference type="OrthoDB" id="9815002at2"/>
<dbReference type="Gene3D" id="3.10.350.10">
    <property type="entry name" value="LysM domain"/>
    <property type="match status" value="3"/>
</dbReference>
<name>A0A2Z4GHF1_9BACT</name>
<feature type="compositionally biased region" description="Low complexity" evidence="2">
    <location>
        <begin position="471"/>
        <end position="483"/>
    </location>
</feature>
<dbReference type="SUPFAM" id="SSF54106">
    <property type="entry name" value="LysM domain"/>
    <property type="match status" value="3"/>
</dbReference>
<dbReference type="InterPro" id="IPR018392">
    <property type="entry name" value="LysM"/>
</dbReference>
<dbReference type="PANTHER" id="PTHR33734:SF22">
    <property type="entry name" value="MEMBRANE-BOUND LYTIC MUREIN TRANSGLYCOSYLASE D"/>
    <property type="match status" value="1"/>
</dbReference>
<dbReference type="InterPro" id="IPR023346">
    <property type="entry name" value="Lysozyme-like_dom_sf"/>
</dbReference>
<feature type="domain" description="LysM" evidence="4">
    <location>
        <begin position="502"/>
        <end position="545"/>
    </location>
</feature>
<keyword evidence="3" id="KW-0732">Signal</keyword>
<dbReference type="GO" id="GO:0000270">
    <property type="term" value="P:peptidoglycan metabolic process"/>
    <property type="evidence" value="ECO:0007669"/>
    <property type="project" value="InterPro"/>
</dbReference>
<dbReference type="Gene3D" id="1.10.530.10">
    <property type="match status" value="1"/>
</dbReference>
<reference evidence="5 6" key="1">
    <citation type="submission" date="2018-05" db="EMBL/GenBank/DDBJ databases">
        <title>Complete genome sequence of Arcticibacterium luteifluviistationis SM1504T, a cytophagaceae bacterium isolated from Arctic surface seawater.</title>
        <authorList>
            <person name="Li Y."/>
            <person name="Qin Q.-L."/>
        </authorList>
    </citation>
    <scope>NUCLEOTIDE SEQUENCE [LARGE SCALE GENOMIC DNA]</scope>
    <source>
        <strain evidence="5 6">SM1504</strain>
    </source>
</reference>
<dbReference type="InterPro" id="IPR000189">
    <property type="entry name" value="Transglyc_AS"/>
</dbReference>
<proteinExistence type="inferred from homology"/>
<evidence type="ECO:0000313" key="6">
    <source>
        <dbReference type="Proteomes" id="UP000249873"/>
    </source>
</evidence>
<sequence length="611" mass="69702">MPQINTIALAAVVTLLTTNLGFAQSDSIKNAIVPVKQIVIGNKPDKEIKVSNPDTVQKQAKAVFPGSVTVIDKRDSAVFQIIPADEDIIAARVEGLENIMPMPYNEHVKKYIDYFLYKRPSFVKEMLEKKEFYFPVFERYLAQHGIPDEMKYLALLESGLEPTIMSHAKAVGLWQFMSPTAREYGLKINDYMDERMHIEKSTDASFRYLTWLHNYFHDWELALASYNTGPGNLRRAIRRSGKTDYWDLHNYIHRDTRAYVPQWAALNYLMNYSAEHGIFPDPEKTMYPLATENLLLDGPLNLEKFAELNYLDLNTIKRLNPHFTSNDIPSYARNLEIKIPQNTYAYFEDNKDCILDLASVLSDPSDNIASVTDSKGTYHIEKKTVKKYYRVRSGDYLGKIASNNGVRVSDLKRWNKLRSNTIQKGQRLVFYKTESTRIYDAIEPIKTTANQDNKPVLAKNTAAPAEERTNVKVVSSSNKVATTSEKKTEPSSYTNVSKTVKRYHFVKRGDNLTHIARAYGTSISQLKDWNNLNSNSIQKGQRLAYYTTITERVYDNVKVADDGTILVYTVQAGDTLWAISKKYGYSIEQIKKLNGMSSNTVKVGQKIKVKA</sequence>
<dbReference type="SUPFAM" id="SSF53955">
    <property type="entry name" value="Lysozyme-like"/>
    <property type="match status" value="1"/>
</dbReference>
<evidence type="ECO:0000256" key="3">
    <source>
        <dbReference type="SAM" id="SignalP"/>
    </source>
</evidence>
<evidence type="ECO:0000313" key="5">
    <source>
        <dbReference type="EMBL" id="AWW00687.1"/>
    </source>
</evidence>
<dbReference type="CDD" id="cd16894">
    <property type="entry name" value="MltD-like"/>
    <property type="match status" value="1"/>
</dbReference>
<dbReference type="KEGG" id="als:DJ013_21860"/>
<feature type="domain" description="LysM" evidence="4">
    <location>
        <begin position="566"/>
        <end position="609"/>
    </location>
</feature>
<dbReference type="InterPro" id="IPR036779">
    <property type="entry name" value="LysM_dom_sf"/>
</dbReference>
<evidence type="ECO:0000259" key="4">
    <source>
        <dbReference type="PROSITE" id="PS51782"/>
    </source>
</evidence>
<dbReference type="InterPro" id="IPR008258">
    <property type="entry name" value="Transglycosylase_SLT_dom_1"/>
</dbReference>
<dbReference type="EMBL" id="CP029480">
    <property type="protein sequence ID" value="AWW00687.1"/>
    <property type="molecule type" value="Genomic_DNA"/>
</dbReference>
<gene>
    <name evidence="5" type="ORF">DJ013_21860</name>
</gene>
<feature type="region of interest" description="Disordered" evidence="2">
    <location>
        <begin position="467"/>
        <end position="494"/>
    </location>
</feature>
<dbReference type="Pfam" id="PF01464">
    <property type="entry name" value="SLT"/>
    <property type="match status" value="1"/>
</dbReference>
<evidence type="ECO:0000256" key="1">
    <source>
        <dbReference type="ARBA" id="ARBA00007734"/>
    </source>
</evidence>
<feature type="chain" id="PRO_5016465617" description="LysM domain-containing protein" evidence="3">
    <location>
        <begin position="24"/>
        <end position="611"/>
    </location>
</feature>
<accession>A0A2Z4GHF1</accession>
<feature type="signal peptide" evidence="3">
    <location>
        <begin position="1"/>
        <end position="23"/>
    </location>
</feature>
<dbReference type="PROSITE" id="PS00922">
    <property type="entry name" value="TRANSGLYCOSYLASE"/>
    <property type="match status" value="1"/>
</dbReference>
<dbReference type="PANTHER" id="PTHR33734">
    <property type="entry name" value="LYSM DOMAIN-CONTAINING GPI-ANCHORED PROTEIN 2"/>
    <property type="match status" value="1"/>
</dbReference>
<dbReference type="Pfam" id="PF01476">
    <property type="entry name" value="LysM"/>
    <property type="match status" value="3"/>
</dbReference>
<dbReference type="PROSITE" id="PS51782">
    <property type="entry name" value="LYSM"/>
    <property type="match status" value="3"/>
</dbReference>
<dbReference type="AlphaFoldDB" id="A0A2Z4GHF1"/>
<dbReference type="GO" id="GO:0008932">
    <property type="term" value="F:lytic endotransglycosylase activity"/>
    <property type="evidence" value="ECO:0007669"/>
    <property type="project" value="TreeGrafter"/>
</dbReference>